<dbReference type="InterPro" id="IPR048962">
    <property type="entry name" value="ARIH1-like_UBL"/>
</dbReference>
<reference evidence="19" key="1">
    <citation type="journal article" date="2013" name="Science">
        <title>The Amborella genome and the evolution of flowering plants.</title>
        <authorList>
            <consortium name="Amborella Genome Project"/>
        </authorList>
    </citation>
    <scope>NUCLEOTIDE SEQUENCE [LARGE SCALE GENOMIC DNA]</scope>
</reference>
<feature type="compositionally biased region" description="Polar residues" evidence="14">
    <location>
        <begin position="547"/>
        <end position="558"/>
    </location>
</feature>
<dbReference type="OrthoDB" id="10009520at2759"/>
<evidence type="ECO:0000256" key="8">
    <source>
        <dbReference type="ARBA" id="ARBA00022723"/>
    </source>
</evidence>
<dbReference type="Gene3D" id="1.20.120.1750">
    <property type="match status" value="1"/>
</dbReference>
<dbReference type="CDD" id="cd23141">
    <property type="entry name" value="RING-HC_ARI6-like"/>
    <property type="match status" value="1"/>
</dbReference>
<dbReference type="Pfam" id="PF21235">
    <property type="entry name" value="UBA_ARI1"/>
    <property type="match status" value="1"/>
</dbReference>
<dbReference type="eggNOG" id="KOG1815">
    <property type="taxonomic scope" value="Eukaryota"/>
</dbReference>
<dbReference type="InterPro" id="IPR044066">
    <property type="entry name" value="TRIAD_supradom"/>
</dbReference>
<feature type="compositionally biased region" description="Acidic residues" evidence="14">
    <location>
        <begin position="1"/>
        <end position="17"/>
    </location>
</feature>
<dbReference type="InterPro" id="IPR045840">
    <property type="entry name" value="Ariadne"/>
</dbReference>
<keyword evidence="12" id="KW-0862">Zinc</keyword>
<dbReference type="EMBL" id="KI392060">
    <property type="protein sequence ID" value="ERN20136.1"/>
    <property type="molecule type" value="Genomic_DNA"/>
</dbReference>
<dbReference type="InterPro" id="IPR002867">
    <property type="entry name" value="IBR_dom"/>
</dbReference>
<dbReference type="GO" id="GO:0005737">
    <property type="term" value="C:cytoplasm"/>
    <property type="evidence" value="ECO:0000318"/>
    <property type="project" value="GO_Central"/>
</dbReference>
<name>U5D3H3_AMBTC</name>
<dbReference type="InterPro" id="IPR001841">
    <property type="entry name" value="Znf_RING"/>
</dbReference>
<dbReference type="GO" id="GO:0061630">
    <property type="term" value="F:ubiquitin protein ligase activity"/>
    <property type="evidence" value="ECO:0000318"/>
    <property type="project" value="GO_Central"/>
</dbReference>
<evidence type="ECO:0000256" key="9">
    <source>
        <dbReference type="ARBA" id="ARBA00022737"/>
    </source>
</evidence>
<dbReference type="PROSITE" id="PS50089">
    <property type="entry name" value="ZF_RING_2"/>
    <property type="match status" value="1"/>
</dbReference>
<dbReference type="Gene3D" id="3.30.40.10">
    <property type="entry name" value="Zinc/RING finger domain, C3HC4 (zinc finger)"/>
    <property type="match status" value="1"/>
</dbReference>
<dbReference type="InterPro" id="IPR001876">
    <property type="entry name" value="Znf_RanBP2"/>
</dbReference>
<dbReference type="OMA" id="PYAYYMD"/>
<evidence type="ECO:0000313" key="19">
    <source>
        <dbReference type="Proteomes" id="UP000017836"/>
    </source>
</evidence>
<organism evidence="18 19">
    <name type="scientific">Amborella trichopoda</name>
    <dbReference type="NCBI Taxonomy" id="13333"/>
    <lineage>
        <taxon>Eukaryota</taxon>
        <taxon>Viridiplantae</taxon>
        <taxon>Streptophyta</taxon>
        <taxon>Embryophyta</taxon>
        <taxon>Tracheophyta</taxon>
        <taxon>Spermatophyta</taxon>
        <taxon>Magnoliopsida</taxon>
        <taxon>Amborellales</taxon>
        <taxon>Amborellaceae</taxon>
        <taxon>Amborella</taxon>
    </lineage>
</organism>
<keyword evidence="8" id="KW-0479">Metal-binding</keyword>
<dbReference type="InterPro" id="IPR031127">
    <property type="entry name" value="E3_UB_ligase_RBR"/>
</dbReference>
<dbReference type="GO" id="GO:0016567">
    <property type="term" value="P:protein ubiquitination"/>
    <property type="evidence" value="ECO:0007669"/>
    <property type="project" value="InterPro"/>
</dbReference>
<dbReference type="Proteomes" id="UP000017836">
    <property type="component" value="Unassembled WGS sequence"/>
</dbReference>
<evidence type="ECO:0000256" key="5">
    <source>
        <dbReference type="ARBA" id="ARBA00005884"/>
    </source>
</evidence>
<evidence type="ECO:0000259" key="17">
    <source>
        <dbReference type="PROSITE" id="PS51873"/>
    </source>
</evidence>
<evidence type="ECO:0000256" key="6">
    <source>
        <dbReference type="ARBA" id="ARBA00012251"/>
    </source>
</evidence>
<dbReference type="SUPFAM" id="SSF57850">
    <property type="entry name" value="RING/U-box"/>
    <property type="match status" value="3"/>
</dbReference>
<keyword evidence="11" id="KW-0833">Ubl conjugation pathway</keyword>
<sequence>MDSEDDMHDANDVESLDDFYSGETALASDEDDGDYEFIDNDSDDSEDRTSHRQQQNYIILSEEDICVRQEEDITGISTVLFISRVAASILLRHYNWDVSKVHDAWFVDEEGVRKTVGLLEKPVVEFNLSPKEPTCGICFETYPCERMNAAACGHHFCCACWTGYISTSINDGPGCLMLRCPDPSCGAAVGQDMINMLASEDDRDKYSRYLLRSYVEDNKKTKWCPAPGCEYAVDFVVGSASYDVSCNCSYNFCWNCTEEAHRPVDCETVAKWILKNSAESENMNWILANSKPCPKCKRPIEKNQGCMHITCTPPCKFEFCWLCLGSWSDHGERTGGFYACNRYETAKQEGVYDETEKRREMAKNSLERYTHYYERWATNQSSRAKALSDLQQMQAVQLEKLSDKQCQPGSQLKFITEAWLQIVECRRVLKWTYAYGYYLPEQEHAKRQFFEYLQGEAESGLERLHQCAEKELHVYLEAVGPSKDFNEFRTKLAGLTSVTRNYFENLVRALENGLSDVDTHGACSRTSSSKNLGGGGGSKSRGGRGKITSQRPFPSQTKGLDDTNHWSCQHCTFANLNSATTCHMCHNRR</sequence>
<evidence type="ECO:0000256" key="11">
    <source>
        <dbReference type="ARBA" id="ARBA00022786"/>
    </source>
</evidence>
<evidence type="ECO:0000259" key="16">
    <source>
        <dbReference type="PROSITE" id="PS50199"/>
    </source>
</evidence>
<dbReference type="SMART" id="SM00647">
    <property type="entry name" value="IBR"/>
    <property type="match status" value="2"/>
</dbReference>
<dbReference type="GO" id="GO:0008270">
    <property type="term" value="F:zinc ion binding"/>
    <property type="evidence" value="ECO:0007669"/>
    <property type="project" value="UniProtKB-KW"/>
</dbReference>
<feature type="region of interest" description="Disordered" evidence="14">
    <location>
        <begin position="521"/>
        <end position="559"/>
    </location>
</feature>
<feature type="domain" description="RanBP2-type" evidence="16">
    <location>
        <begin position="562"/>
        <end position="589"/>
    </location>
</feature>
<keyword evidence="10 13" id="KW-0863">Zinc-finger</keyword>
<dbReference type="CDD" id="cd22583">
    <property type="entry name" value="Rcat_RBR_ARI7-like"/>
    <property type="match status" value="1"/>
</dbReference>
<accession>U5D3H3</accession>
<dbReference type="PROSITE" id="PS50199">
    <property type="entry name" value="ZF_RANBP2_2"/>
    <property type="match status" value="1"/>
</dbReference>
<comment type="cofactor">
    <cofactor evidence="2">
        <name>Zn(2+)</name>
        <dbReference type="ChEBI" id="CHEBI:29105"/>
    </cofactor>
</comment>
<dbReference type="PANTHER" id="PTHR11685">
    <property type="entry name" value="RBR FAMILY RING FINGER AND IBR DOMAIN-CONTAINING"/>
    <property type="match status" value="1"/>
</dbReference>
<evidence type="ECO:0000256" key="10">
    <source>
        <dbReference type="ARBA" id="ARBA00022771"/>
    </source>
</evidence>
<evidence type="ECO:0000256" key="1">
    <source>
        <dbReference type="ARBA" id="ARBA00001798"/>
    </source>
</evidence>
<gene>
    <name evidence="18" type="ORF">AMTR_s00066p00073650</name>
</gene>
<dbReference type="AlphaFoldDB" id="U5D3H3"/>
<dbReference type="KEGG" id="atr:18448546"/>
<evidence type="ECO:0000313" key="18">
    <source>
        <dbReference type="EMBL" id="ERN20136.1"/>
    </source>
</evidence>
<evidence type="ECO:0000259" key="15">
    <source>
        <dbReference type="PROSITE" id="PS50089"/>
    </source>
</evidence>
<evidence type="ECO:0000256" key="7">
    <source>
        <dbReference type="ARBA" id="ARBA00022679"/>
    </source>
</evidence>
<dbReference type="GO" id="GO:0000151">
    <property type="term" value="C:ubiquitin ligase complex"/>
    <property type="evidence" value="ECO:0000318"/>
    <property type="project" value="GO_Central"/>
</dbReference>
<feature type="region of interest" description="Disordered" evidence="14">
    <location>
        <begin position="1"/>
        <end position="53"/>
    </location>
</feature>
<dbReference type="GO" id="GO:0006511">
    <property type="term" value="P:ubiquitin-dependent protein catabolic process"/>
    <property type="evidence" value="ECO:0000318"/>
    <property type="project" value="GO_Central"/>
</dbReference>
<dbReference type="CDD" id="cd20346">
    <property type="entry name" value="BRcat_RBR_ANKIB1"/>
    <property type="match status" value="1"/>
</dbReference>
<feature type="compositionally biased region" description="Acidic residues" evidence="14">
    <location>
        <begin position="28"/>
        <end position="46"/>
    </location>
</feature>
<dbReference type="GO" id="GO:0031624">
    <property type="term" value="F:ubiquitin conjugating enzyme binding"/>
    <property type="evidence" value="ECO:0000318"/>
    <property type="project" value="GO_Central"/>
</dbReference>
<dbReference type="EC" id="2.3.2.31" evidence="6"/>
<evidence type="ECO:0000256" key="2">
    <source>
        <dbReference type="ARBA" id="ARBA00001947"/>
    </source>
</evidence>
<dbReference type="FunFam" id="3.30.40.10:FF:000019">
    <property type="entry name" value="RBR-type E3 ubiquitin transferase"/>
    <property type="match status" value="1"/>
</dbReference>
<dbReference type="Pfam" id="PF22191">
    <property type="entry name" value="IBR_1"/>
    <property type="match status" value="1"/>
</dbReference>
<feature type="domain" description="RING-type" evidence="17">
    <location>
        <begin position="131"/>
        <end position="344"/>
    </location>
</feature>
<dbReference type="SUPFAM" id="SSF90209">
    <property type="entry name" value="Ran binding protein zinc finger-like"/>
    <property type="match status" value="1"/>
</dbReference>
<dbReference type="HOGENOM" id="CLU_009823_3_1_1"/>
<comment type="pathway">
    <text evidence="4">Protein modification; protein ubiquitination.</text>
</comment>
<dbReference type="InterPro" id="IPR036443">
    <property type="entry name" value="Znf_RanBP2_sf"/>
</dbReference>
<comment type="function">
    <text evidence="3">Might act as an E3 ubiquitin-protein ligase, or as part of E3 complex, which accepts ubiquitin from specific E2 ubiquitin-conjugating enzymes and then transfers it to substrates.</text>
</comment>
<dbReference type="Pfam" id="PF01485">
    <property type="entry name" value="IBR"/>
    <property type="match status" value="1"/>
</dbReference>
<evidence type="ECO:0000256" key="3">
    <source>
        <dbReference type="ARBA" id="ARBA00003976"/>
    </source>
</evidence>
<dbReference type="PROSITE" id="PS51873">
    <property type="entry name" value="TRIAD"/>
    <property type="match status" value="1"/>
</dbReference>
<dbReference type="STRING" id="13333.U5D3H3"/>
<feature type="domain" description="RING-type" evidence="15">
    <location>
        <begin position="135"/>
        <end position="179"/>
    </location>
</feature>
<dbReference type="Gramene" id="ERN20136">
    <property type="protein sequence ID" value="ERN20136"/>
    <property type="gene ID" value="AMTR_s00066p00073650"/>
</dbReference>
<dbReference type="InterPro" id="IPR013083">
    <property type="entry name" value="Znf_RING/FYVE/PHD"/>
</dbReference>
<evidence type="ECO:0000256" key="14">
    <source>
        <dbReference type="SAM" id="MobiDB-lite"/>
    </source>
</evidence>
<dbReference type="Pfam" id="PF19422">
    <property type="entry name" value="Ariadne"/>
    <property type="match status" value="1"/>
</dbReference>
<evidence type="ECO:0000256" key="13">
    <source>
        <dbReference type="PROSITE-ProRule" id="PRU00322"/>
    </source>
</evidence>
<dbReference type="PROSITE" id="PS01358">
    <property type="entry name" value="ZF_RANBP2_1"/>
    <property type="match status" value="1"/>
</dbReference>
<protein>
    <recommendedName>
        <fullName evidence="6">RBR-type E3 ubiquitin transferase</fullName>
        <ecNumber evidence="6">2.3.2.31</ecNumber>
    </recommendedName>
</protein>
<evidence type="ECO:0000256" key="4">
    <source>
        <dbReference type="ARBA" id="ARBA00004906"/>
    </source>
</evidence>
<proteinExistence type="inferred from homology"/>
<keyword evidence="9" id="KW-0677">Repeat</keyword>
<comment type="catalytic activity">
    <reaction evidence="1">
        <text>[E2 ubiquitin-conjugating enzyme]-S-ubiquitinyl-L-cysteine + [acceptor protein]-L-lysine = [E2 ubiquitin-conjugating enzyme]-L-cysteine + [acceptor protein]-N(6)-ubiquitinyl-L-lysine.</text>
        <dbReference type="EC" id="2.3.2.31"/>
    </reaction>
</comment>
<keyword evidence="19" id="KW-1185">Reference proteome</keyword>
<comment type="similarity">
    <text evidence="5">Belongs to the RBR family. Ariadne subfamily.</text>
</comment>
<evidence type="ECO:0000256" key="12">
    <source>
        <dbReference type="ARBA" id="ARBA00022833"/>
    </source>
</evidence>
<dbReference type="FunFam" id="1.20.120.1750:FF:000005">
    <property type="entry name" value="RBR-type E3 ubiquitin transferase"/>
    <property type="match status" value="1"/>
</dbReference>
<keyword evidence="7" id="KW-0808">Transferase</keyword>